<evidence type="ECO:0000313" key="3">
    <source>
        <dbReference type="EMBL" id="KRK35440.1"/>
    </source>
</evidence>
<gene>
    <name evidence="3" type="ORF">FC07_GL000167</name>
</gene>
<evidence type="ECO:0000259" key="2">
    <source>
        <dbReference type="Pfam" id="PF13731"/>
    </source>
</evidence>
<keyword evidence="4" id="KW-1185">Reference proteome</keyword>
<evidence type="ECO:0000313" key="4">
    <source>
        <dbReference type="Proteomes" id="UP000051461"/>
    </source>
</evidence>
<comment type="caution">
    <text evidence="3">The sequence shown here is derived from an EMBL/GenBank/DDBJ whole genome shotgun (WGS) entry which is preliminary data.</text>
</comment>
<evidence type="ECO:0000256" key="1">
    <source>
        <dbReference type="SAM" id="SignalP"/>
    </source>
</evidence>
<keyword evidence="1" id="KW-0732">Signal</keyword>
<feature type="signal peptide" evidence="1">
    <location>
        <begin position="1"/>
        <end position="25"/>
    </location>
</feature>
<dbReference type="RefSeq" id="WP_057904748.1">
    <property type="nucleotide sequence ID" value="NZ_AZDA01000079.1"/>
</dbReference>
<dbReference type="OrthoDB" id="2282798at2"/>
<dbReference type="EMBL" id="AZDA01000079">
    <property type="protein sequence ID" value="KRK35440.1"/>
    <property type="molecule type" value="Genomic_DNA"/>
</dbReference>
<feature type="chain" id="PRO_5006404627" description="WxL domain-containing protein" evidence="1">
    <location>
        <begin position="26"/>
        <end position="188"/>
    </location>
</feature>
<sequence length="188" mass="19502">MLRRISLLLAGLFCMMSIVAQPAMADTAATTDASLNLTAGGAITLDQAPDVDFGTQTISEKAATYTTNLTTPIQVTNPGLQANYTVYATLGNFTAGDRILKGAVLTFGTATPLAKDSDNQSGVPTTLSNRKLYAGMTGFFSPMMIASPGSGIGVWQDVIQSAQLTVPAGNVAGSYHADITWTMTNAPS</sequence>
<reference evidence="3 4" key="1">
    <citation type="journal article" date="2015" name="Genome Announc.">
        <title>Expanding the biotechnology potential of lactobacilli through comparative genomics of 213 strains and associated genera.</title>
        <authorList>
            <person name="Sun Z."/>
            <person name="Harris H.M."/>
            <person name="McCann A."/>
            <person name="Guo C."/>
            <person name="Argimon S."/>
            <person name="Zhang W."/>
            <person name="Yang X."/>
            <person name="Jeffery I.B."/>
            <person name="Cooney J.C."/>
            <person name="Kagawa T.F."/>
            <person name="Liu W."/>
            <person name="Song Y."/>
            <person name="Salvetti E."/>
            <person name="Wrobel A."/>
            <person name="Rasinkangas P."/>
            <person name="Parkhill J."/>
            <person name="Rea M.C."/>
            <person name="O'Sullivan O."/>
            <person name="Ritari J."/>
            <person name="Douillard F.P."/>
            <person name="Paul Ross R."/>
            <person name="Yang R."/>
            <person name="Briner A.E."/>
            <person name="Felis G.E."/>
            <person name="de Vos W.M."/>
            <person name="Barrangou R."/>
            <person name="Klaenhammer T.R."/>
            <person name="Caufield P.W."/>
            <person name="Cui Y."/>
            <person name="Zhang H."/>
            <person name="O'Toole P.W."/>
        </authorList>
    </citation>
    <scope>NUCLEOTIDE SEQUENCE [LARGE SCALE GENOMIC DNA]</scope>
    <source>
        <strain evidence="3 4">DSM 20003</strain>
    </source>
</reference>
<name>A0A0R1GNE5_9LACO</name>
<dbReference type="STRING" id="1423726.FC07_GL000167"/>
<protein>
    <recommendedName>
        <fullName evidence="2">WxL domain-containing protein</fullName>
    </recommendedName>
</protein>
<accession>A0A0R1GNE5</accession>
<dbReference type="InterPro" id="IPR027994">
    <property type="entry name" value="WxL_dom"/>
</dbReference>
<proteinExistence type="predicted"/>
<feature type="domain" description="WxL" evidence="2">
    <location>
        <begin position="36"/>
        <end position="187"/>
    </location>
</feature>
<dbReference type="Proteomes" id="UP000051461">
    <property type="component" value="Unassembled WGS sequence"/>
</dbReference>
<organism evidence="3 4">
    <name type="scientific">Loigolactobacillus bifermentans DSM 20003</name>
    <dbReference type="NCBI Taxonomy" id="1423726"/>
    <lineage>
        <taxon>Bacteria</taxon>
        <taxon>Bacillati</taxon>
        <taxon>Bacillota</taxon>
        <taxon>Bacilli</taxon>
        <taxon>Lactobacillales</taxon>
        <taxon>Lactobacillaceae</taxon>
        <taxon>Loigolactobacillus</taxon>
    </lineage>
</organism>
<dbReference type="AlphaFoldDB" id="A0A0R1GNE5"/>
<dbReference type="PATRIC" id="fig|1423726.3.peg.175"/>
<dbReference type="Pfam" id="PF13731">
    <property type="entry name" value="WxL"/>
    <property type="match status" value="1"/>
</dbReference>